<keyword evidence="1" id="KW-0418">Kinase</keyword>
<dbReference type="EMBL" id="JBDKWZ010000003">
    <property type="protein sequence ID" value="MEN7547493.1"/>
    <property type="molecule type" value="Genomic_DNA"/>
</dbReference>
<accession>A0AAW9S0Y6</accession>
<comment type="caution">
    <text evidence="3">The sequence shown here is derived from an EMBL/GenBank/DDBJ whole genome shotgun (WGS) entry which is preliminary data.</text>
</comment>
<sequence>MIYKKTVSCNKVNLKALREFVLDILRQHRLSDSEANLIVVAVDEVCSNLMIHSHACNPKQEIEVHVIRKKNGFEFVIYDNGEIFNIAEYTVPNMEELIKFKRTGGIGLILVKKIMDSIRVEKKGGRNICRLFKNIAFQNA</sequence>
<dbReference type="EC" id="2.7.13.3" evidence="3"/>
<dbReference type="RefSeq" id="WP_346820281.1">
    <property type="nucleotide sequence ID" value="NZ_JBDKWZ010000003.1"/>
</dbReference>
<dbReference type="InterPro" id="IPR036890">
    <property type="entry name" value="HATPase_C_sf"/>
</dbReference>
<evidence type="ECO:0000313" key="4">
    <source>
        <dbReference type="Proteomes" id="UP001403385"/>
    </source>
</evidence>
<dbReference type="GO" id="GO:0005524">
    <property type="term" value="F:ATP binding"/>
    <property type="evidence" value="ECO:0007669"/>
    <property type="project" value="UniProtKB-KW"/>
</dbReference>
<dbReference type="AlphaFoldDB" id="A0AAW9S0Y6"/>
<reference evidence="3 4" key="1">
    <citation type="submission" date="2024-04" db="EMBL/GenBank/DDBJ databases">
        <title>Novel genus in family Flammeovirgaceae.</title>
        <authorList>
            <person name="Nguyen T.H."/>
            <person name="Vuong T.Q."/>
            <person name="Le H."/>
            <person name="Kim S.-G."/>
        </authorList>
    </citation>
    <scope>NUCLEOTIDE SEQUENCE [LARGE SCALE GENOMIC DNA]</scope>
    <source>
        <strain evidence="3 4">JCM 23209</strain>
    </source>
</reference>
<dbReference type="GO" id="GO:0004673">
    <property type="term" value="F:protein histidine kinase activity"/>
    <property type="evidence" value="ECO:0007669"/>
    <property type="project" value="UniProtKB-EC"/>
</dbReference>
<keyword evidence="4" id="KW-1185">Reference proteome</keyword>
<keyword evidence="3" id="KW-0067">ATP-binding</keyword>
<feature type="domain" description="Histidine kinase/HSP90-like ATPase" evidence="2">
    <location>
        <begin position="12"/>
        <end position="131"/>
    </location>
</feature>
<dbReference type="InterPro" id="IPR003594">
    <property type="entry name" value="HATPase_dom"/>
</dbReference>
<name>A0AAW9S0Y6_9BACT</name>
<protein>
    <submittedName>
        <fullName evidence="3">ATP-binding protein</fullName>
        <ecNumber evidence="3">2.7.13.3</ecNumber>
    </submittedName>
</protein>
<dbReference type="Proteomes" id="UP001403385">
    <property type="component" value="Unassembled WGS sequence"/>
</dbReference>
<evidence type="ECO:0000259" key="2">
    <source>
        <dbReference type="Pfam" id="PF13581"/>
    </source>
</evidence>
<keyword evidence="3" id="KW-0808">Transferase</keyword>
<dbReference type="CDD" id="cd16936">
    <property type="entry name" value="HATPase_RsbW-like"/>
    <property type="match status" value="1"/>
</dbReference>
<evidence type="ECO:0000256" key="1">
    <source>
        <dbReference type="ARBA" id="ARBA00022527"/>
    </source>
</evidence>
<organism evidence="3 4">
    <name type="scientific">Rapidithrix thailandica</name>
    <dbReference type="NCBI Taxonomy" id="413964"/>
    <lineage>
        <taxon>Bacteria</taxon>
        <taxon>Pseudomonadati</taxon>
        <taxon>Bacteroidota</taxon>
        <taxon>Cytophagia</taxon>
        <taxon>Cytophagales</taxon>
        <taxon>Flammeovirgaceae</taxon>
        <taxon>Rapidithrix</taxon>
    </lineage>
</organism>
<evidence type="ECO:0000313" key="3">
    <source>
        <dbReference type="EMBL" id="MEN7547493.1"/>
    </source>
</evidence>
<dbReference type="SUPFAM" id="SSF55874">
    <property type="entry name" value="ATPase domain of HSP90 chaperone/DNA topoisomerase II/histidine kinase"/>
    <property type="match status" value="1"/>
</dbReference>
<keyword evidence="1" id="KW-0723">Serine/threonine-protein kinase</keyword>
<proteinExistence type="predicted"/>
<dbReference type="Gene3D" id="3.30.565.10">
    <property type="entry name" value="Histidine kinase-like ATPase, C-terminal domain"/>
    <property type="match status" value="1"/>
</dbReference>
<dbReference type="InterPro" id="IPR050267">
    <property type="entry name" value="Anti-sigma-factor_SerPK"/>
</dbReference>
<gene>
    <name evidence="3" type="ORF">AAG747_06220</name>
</gene>
<dbReference type="PANTHER" id="PTHR35526:SF3">
    <property type="entry name" value="ANTI-SIGMA-F FACTOR RSBW"/>
    <property type="match status" value="1"/>
</dbReference>
<dbReference type="PANTHER" id="PTHR35526">
    <property type="entry name" value="ANTI-SIGMA-F FACTOR RSBW-RELATED"/>
    <property type="match status" value="1"/>
</dbReference>
<dbReference type="GO" id="GO:0004674">
    <property type="term" value="F:protein serine/threonine kinase activity"/>
    <property type="evidence" value="ECO:0007669"/>
    <property type="project" value="UniProtKB-KW"/>
</dbReference>
<keyword evidence="3" id="KW-0547">Nucleotide-binding</keyword>
<dbReference type="Pfam" id="PF13581">
    <property type="entry name" value="HATPase_c_2"/>
    <property type="match status" value="1"/>
</dbReference>